<keyword evidence="3" id="KW-1003">Cell membrane</keyword>
<dbReference type="SMART" id="SM00052">
    <property type="entry name" value="EAL"/>
    <property type="match status" value="1"/>
</dbReference>
<evidence type="ECO:0000256" key="8">
    <source>
        <dbReference type="ARBA" id="ARBA00023136"/>
    </source>
</evidence>
<dbReference type="OrthoDB" id="675397at2"/>
<reference evidence="12 13" key="1">
    <citation type="submission" date="2017-02" db="EMBL/GenBank/DDBJ databases">
        <title>Complete genome sequence of the drought resistance-promoting endophyte Pantoea alhagi LTYR-11Z.</title>
        <authorList>
            <person name="Zhang L."/>
        </authorList>
    </citation>
    <scope>NUCLEOTIDE SEQUENCE [LARGE SCALE GENOMIC DNA]</scope>
    <source>
        <strain evidence="12 13">LTYR-11Z</strain>
    </source>
</reference>
<dbReference type="Pfam" id="PF12792">
    <property type="entry name" value="CSS-motif"/>
    <property type="match status" value="1"/>
</dbReference>
<dbReference type="CDD" id="cd01948">
    <property type="entry name" value="EAL"/>
    <property type="match status" value="1"/>
</dbReference>
<keyword evidence="4" id="KW-0973">c-di-GMP</keyword>
<keyword evidence="5 10" id="KW-0812">Transmembrane</keyword>
<keyword evidence="6" id="KW-0378">Hydrolase</keyword>
<dbReference type="STRING" id="1891675.B1H58_14010"/>
<dbReference type="GO" id="GO:0071111">
    <property type="term" value="F:cyclic-guanylate-specific phosphodiesterase activity"/>
    <property type="evidence" value="ECO:0007669"/>
    <property type="project" value="UniProtKB-EC"/>
</dbReference>
<evidence type="ECO:0000256" key="1">
    <source>
        <dbReference type="ARBA" id="ARBA00004651"/>
    </source>
</evidence>
<evidence type="ECO:0000313" key="13">
    <source>
        <dbReference type="Proteomes" id="UP000192900"/>
    </source>
</evidence>
<dbReference type="Proteomes" id="UP000192900">
    <property type="component" value="Chromosome"/>
</dbReference>
<dbReference type="GO" id="GO:0005886">
    <property type="term" value="C:plasma membrane"/>
    <property type="evidence" value="ECO:0007669"/>
    <property type="project" value="UniProtKB-SubCell"/>
</dbReference>
<evidence type="ECO:0000256" key="10">
    <source>
        <dbReference type="SAM" id="Phobius"/>
    </source>
</evidence>
<evidence type="ECO:0000256" key="7">
    <source>
        <dbReference type="ARBA" id="ARBA00022989"/>
    </source>
</evidence>
<evidence type="ECO:0000256" key="4">
    <source>
        <dbReference type="ARBA" id="ARBA00022636"/>
    </source>
</evidence>
<dbReference type="SUPFAM" id="SSF141868">
    <property type="entry name" value="EAL domain-like"/>
    <property type="match status" value="1"/>
</dbReference>
<dbReference type="Pfam" id="PF00563">
    <property type="entry name" value="EAL"/>
    <property type="match status" value="1"/>
</dbReference>
<dbReference type="InterPro" id="IPR024744">
    <property type="entry name" value="CSS-motif_dom"/>
</dbReference>
<evidence type="ECO:0000256" key="9">
    <source>
        <dbReference type="ARBA" id="ARBA00034290"/>
    </source>
</evidence>
<keyword evidence="7 10" id="KW-1133">Transmembrane helix</keyword>
<evidence type="ECO:0000256" key="3">
    <source>
        <dbReference type="ARBA" id="ARBA00022475"/>
    </source>
</evidence>
<dbReference type="NCBIfam" id="NF007839">
    <property type="entry name" value="PRK10551.1"/>
    <property type="match status" value="1"/>
</dbReference>
<keyword evidence="8 10" id="KW-0472">Membrane</keyword>
<dbReference type="AlphaFoldDB" id="A0A1W6B7H5"/>
<dbReference type="PANTHER" id="PTHR33121">
    <property type="entry name" value="CYCLIC DI-GMP PHOSPHODIESTERASE PDEF"/>
    <property type="match status" value="1"/>
</dbReference>
<evidence type="ECO:0000259" key="11">
    <source>
        <dbReference type="PROSITE" id="PS50883"/>
    </source>
</evidence>
<proteinExistence type="predicted"/>
<name>A0A1W6B7H5_9GAMM</name>
<dbReference type="EC" id="3.1.4.52" evidence="2"/>
<dbReference type="KEGG" id="palh:B1H58_14010"/>
<organism evidence="12 13">
    <name type="scientific">Pantoea alhagi</name>
    <dbReference type="NCBI Taxonomy" id="1891675"/>
    <lineage>
        <taxon>Bacteria</taxon>
        <taxon>Pseudomonadati</taxon>
        <taxon>Pseudomonadota</taxon>
        <taxon>Gammaproteobacteria</taxon>
        <taxon>Enterobacterales</taxon>
        <taxon>Erwiniaceae</taxon>
        <taxon>Pantoea</taxon>
    </lineage>
</organism>
<comment type="subcellular location">
    <subcellularLocation>
        <location evidence="1">Cell membrane</location>
        <topology evidence="1">Multi-pass membrane protein</topology>
    </subcellularLocation>
</comment>
<feature type="transmembrane region" description="Helical" evidence="10">
    <location>
        <begin position="241"/>
        <end position="263"/>
    </location>
</feature>
<sequence length="530" mass="58756">MPLSKVIKRQADHPRRIAWISTVAGLIFFLLFSTATLFIIQHKRAQQHDLLANASKVYMQNLFNNLQKNLLPLLKYTNDSCQRVGSILTSRAAFINDIRTIMLVRDGQAWCSSATGAFLLPVRNFSSSLVLSRPYDVALVGGTPMLPHQPAILLWLQHPSAASQGILATLDVNMTPLLLLAANQESLDGLAIVSGDKALLTWSNKLVPRMALPATALRQFSLPGYALTFYLYGEELTVRDIAFVLLAGLLLALIVASVSWLLFSLRLRPGKEILLGIKRNEFHVVYQPLIEAATGRVYGLEALLRWTHPVTGPIPPDAFITYAESQNMIVPLTRHLFRLVAQDARLLCCHLPSGATMGLNIAPGHLSASGFRQDVNEWIASMPPAHFNYVFEITERTMVAGQKAAAVFDWLHEQQITIAIDDFGTGHSALIYLEKFSFDYLKIDRGFVQSIGMETVTSPVLDAVLTLARKLNLKTVAEGVETEEQAAWLIKRGVTHMQGYLFSRPLPPEQLIQYLQKQQAERADAQPAGS</sequence>
<evidence type="ECO:0000256" key="5">
    <source>
        <dbReference type="ARBA" id="ARBA00022692"/>
    </source>
</evidence>
<dbReference type="InterPro" id="IPR001633">
    <property type="entry name" value="EAL_dom"/>
</dbReference>
<evidence type="ECO:0000313" key="12">
    <source>
        <dbReference type="EMBL" id="ARJ43031.1"/>
    </source>
</evidence>
<evidence type="ECO:0000256" key="2">
    <source>
        <dbReference type="ARBA" id="ARBA00012282"/>
    </source>
</evidence>
<dbReference type="Gene3D" id="3.20.20.450">
    <property type="entry name" value="EAL domain"/>
    <property type="match status" value="1"/>
</dbReference>
<dbReference type="EMBL" id="CP019706">
    <property type="protein sequence ID" value="ARJ43031.1"/>
    <property type="molecule type" value="Genomic_DNA"/>
</dbReference>
<feature type="domain" description="EAL" evidence="11">
    <location>
        <begin position="266"/>
        <end position="519"/>
    </location>
</feature>
<dbReference type="RefSeq" id="WP_085071084.1">
    <property type="nucleotide sequence ID" value="NZ_CP019706.1"/>
</dbReference>
<feature type="transmembrane region" description="Helical" evidence="10">
    <location>
        <begin position="17"/>
        <end position="40"/>
    </location>
</feature>
<gene>
    <name evidence="12" type="ORF">B1H58_14010</name>
</gene>
<dbReference type="PROSITE" id="PS50883">
    <property type="entry name" value="EAL"/>
    <property type="match status" value="1"/>
</dbReference>
<evidence type="ECO:0000256" key="6">
    <source>
        <dbReference type="ARBA" id="ARBA00022801"/>
    </source>
</evidence>
<dbReference type="InterPro" id="IPR050706">
    <property type="entry name" value="Cyclic-di-GMP_PDE-like"/>
</dbReference>
<dbReference type="InterPro" id="IPR035919">
    <property type="entry name" value="EAL_sf"/>
</dbReference>
<protein>
    <recommendedName>
        <fullName evidence="2">cyclic-guanylate-specific phosphodiesterase</fullName>
        <ecNumber evidence="2">3.1.4.52</ecNumber>
    </recommendedName>
</protein>
<comment type="catalytic activity">
    <reaction evidence="9">
        <text>3',3'-c-di-GMP + H2O = 5'-phosphoguanylyl(3'-&gt;5')guanosine + H(+)</text>
        <dbReference type="Rhea" id="RHEA:24902"/>
        <dbReference type="ChEBI" id="CHEBI:15377"/>
        <dbReference type="ChEBI" id="CHEBI:15378"/>
        <dbReference type="ChEBI" id="CHEBI:58754"/>
        <dbReference type="ChEBI" id="CHEBI:58805"/>
        <dbReference type="EC" id="3.1.4.52"/>
    </reaction>
</comment>
<dbReference type="PANTHER" id="PTHR33121:SF73">
    <property type="entry name" value="CYCLIC DI-GMP PHOSPHODIESTERASE PDEN-RELATED"/>
    <property type="match status" value="1"/>
</dbReference>
<accession>A0A1W6B7H5</accession>
<keyword evidence="13" id="KW-1185">Reference proteome</keyword>